<dbReference type="GO" id="GO:0016879">
    <property type="term" value="F:ligase activity, forming carbon-nitrogen bonds"/>
    <property type="evidence" value="ECO:0007669"/>
    <property type="project" value="UniProtKB-UniRule"/>
</dbReference>
<keyword evidence="2" id="KW-0820">tRNA-binding</keyword>
<keyword evidence="2" id="KW-0067">ATP-binding</keyword>
<feature type="binding site" evidence="2">
    <location>
        <begin position="7"/>
        <end position="20"/>
    </location>
    <ligand>
        <name>ATP</name>
        <dbReference type="ChEBI" id="CHEBI:30616"/>
    </ligand>
</feature>
<dbReference type="GO" id="GO:0016740">
    <property type="term" value="F:transferase activity"/>
    <property type="evidence" value="ECO:0007669"/>
    <property type="project" value="UniProtKB-KW"/>
</dbReference>
<comment type="subcellular location">
    <subcellularLocation>
        <location evidence="2">Cytoplasm</location>
    </subcellularLocation>
</comment>
<keyword evidence="2" id="KW-0547">Nucleotide-binding</keyword>
<dbReference type="HAMAP" id="MF_01539">
    <property type="entry name" value="TmcAL"/>
    <property type="match status" value="1"/>
</dbReference>
<protein>
    <recommendedName>
        <fullName evidence="2">tRNA(Met) cytidine acetate ligase</fullName>
        <ecNumber evidence="2">6.3.4.-</ecNumber>
    </recommendedName>
</protein>
<feature type="binding site" evidence="2">
    <location>
        <position position="101"/>
    </location>
    <ligand>
        <name>ATP</name>
        <dbReference type="ChEBI" id="CHEBI:30616"/>
    </ligand>
</feature>
<evidence type="ECO:0000256" key="1">
    <source>
        <dbReference type="ARBA" id="ARBA00022694"/>
    </source>
</evidence>
<name>A0A1H6L713_RUMFL</name>
<keyword evidence="2" id="KW-0694">RNA-binding</keyword>
<accession>A0A1H6L713</accession>
<dbReference type="GO" id="GO:0005524">
    <property type="term" value="F:ATP binding"/>
    <property type="evidence" value="ECO:0007669"/>
    <property type="project" value="UniProtKB-KW"/>
</dbReference>
<evidence type="ECO:0000313" key="3">
    <source>
        <dbReference type="EMBL" id="SEH81978.1"/>
    </source>
</evidence>
<dbReference type="GO" id="GO:0006400">
    <property type="term" value="P:tRNA modification"/>
    <property type="evidence" value="ECO:0007669"/>
    <property type="project" value="UniProtKB-UniRule"/>
</dbReference>
<keyword evidence="2" id="KW-0963">Cytoplasm</keyword>
<dbReference type="InterPro" id="IPR008513">
    <property type="entry name" value="tRNA(Met)_cyd_acetate_ligase"/>
</dbReference>
<feature type="binding site" evidence="2">
    <location>
        <position position="186"/>
    </location>
    <ligand>
        <name>ATP</name>
        <dbReference type="ChEBI" id="CHEBI:30616"/>
    </ligand>
</feature>
<dbReference type="PANTHER" id="PTHR37825">
    <property type="entry name" value="TRNA(MET) CYTIDINE ACETATE LIGASE"/>
    <property type="match status" value="1"/>
</dbReference>
<keyword evidence="1 2" id="KW-0819">tRNA processing</keyword>
<dbReference type="GO" id="GO:0005737">
    <property type="term" value="C:cytoplasm"/>
    <property type="evidence" value="ECO:0007669"/>
    <property type="project" value="UniProtKB-SubCell"/>
</dbReference>
<dbReference type="InterPro" id="IPR014729">
    <property type="entry name" value="Rossmann-like_a/b/a_fold"/>
</dbReference>
<dbReference type="RefSeq" id="WP_074718612.1">
    <property type="nucleotide sequence ID" value="NZ_FNWV01000014.1"/>
</dbReference>
<dbReference type="EC" id="6.3.4.-" evidence="2"/>
<feature type="binding site" evidence="2">
    <location>
        <position position="161"/>
    </location>
    <ligand>
        <name>ATP</name>
        <dbReference type="ChEBI" id="CHEBI:30616"/>
    </ligand>
</feature>
<dbReference type="Proteomes" id="UP000183190">
    <property type="component" value="Unassembled WGS sequence"/>
</dbReference>
<dbReference type="PANTHER" id="PTHR37825:SF1">
    <property type="entry name" value="TRNA(MET) CYTIDINE ACETATE LIGASE"/>
    <property type="match status" value="1"/>
</dbReference>
<comment type="catalytic activity">
    <reaction evidence="2">
        <text>cytidine(34) in elongator tRNA(Met) + acetate + ATP = N(4)-acetylcytidine(34) in elongator tRNA(Met) + AMP + diphosphate</text>
        <dbReference type="Rhea" id="RHEA:58144"/>
        <dbReference type="Rhea" id="RHEA-COMP:10693"/>
        <dbReference type="Rhea" id="RHEA-COMP:10694"/>
        <dbReference type="ChEBI" id="CHEBI:30089"/>
        <dbReference type="ChEBI" id="CHEBI:30616"/>
        <dbReference type="ChEBI" id="CHEBI:33019"/>
        <dbReference type="ChEBI" id="CHEBI:74900"/>
        <dbReference type="ChEBI" id="CHEBI:82748"/>
        <dbReference type="ChEBI" id="CHEBI:456215"/>
    </reaction>
</comment>
<evidence type="ECO:0000313" key="4">
    <source>
        <dbReference type="Proteomes" id="UP000183190"/>
    </source>
</evidence>
<dbReference type="SUPFAM" id="SSF52374">
    <property type="entry name" value="Nucleotidylyl transferase"/>
    <property type="match status" value="1"/>
</dbReference>
<reference evidence="3 4" key="1">
    <citation type="submission" date="2016-10" db="EMBL/GenBank/DDBJ databases">
        <authorList>
            <person name="de Groot N.N."/>
        </authorList>
    </citation>
    <scope>NUCLEOTIDE SEQUENCE [LARGE SCALE GENOMIC DNA]</scope>
    <source>
        <strain evidence="3 4">YAD2003</strain>
    </source>
</reference>
<proteinExistence type="inferred from homology"/>
<organism evidence="3 4">
    <name type="scientific">Ruminococcus flavefaciens</name>
    <dbReference type="NCBI Taxonomy" id="1265"/>
    <lineage>
        <taxon>Bacteria</taxon>
        <taxon>Bacillati</taxon>
        <taxon>Bacillota</taxon>
        <taxon>Clostridia</taxon>
        <taxon>Eubacteriales</taxon>
        <taxon>Oscillospiraceae</taxon>
        <taxon>Ruminococcus</taxon>
    </lineage>
</organism>
<dbReference type="NCBIfam" id="NF010191">
    <property type="entry name" value="PRK13670.1"/>
    <property type="match status" value="1"/>
</dbReference>
<keyword evidence="3" id="KW-0808">Transferase</keyword>
<evidence type="ECO:0000256" key="2">
    <source>
        <dbReference type="HAMAP-Rule" id="MF_01539"/>
    </source>
</evidence>
<dbReference type="OrthoDB" id="9769796at2"/>
<comment type="function">
    <text evidence="2">Catalyzes the formation of N(4)-acetylcytidine (ac(4)C) at the wobble position of elongator tRNA(Met), using acetate and ATP as substrates. First activates an acetate ion to form acetyladenylate (Ac-AMP) and then transfers the acetyl group to tRNA to form ac(4)C34.</text>
</comment>
<sequence>MKVSGIICEYNPFHNGHLYHIQKTRDNGATHIVAVMSGNFVQRGDTAVIDKLERARLAVRCGADLVIELPVQYSLASAEGFAAGAVYLLDALGAVDELSFGSECGDVAKLLEAMDTVNTIAVSHSDEIRSIMEKGYTYPRALSSVVNGIDGEAASIISEPNNLLAIEYLRALKKLDSNIKPFTVKRVNAVHDGKTAENGFASASYLRERIQKRANISEYTTSEWAAAITAAMSKGEIASMSRLERVILYKLRSSTTDEIAHIYDVGQGLEHRIYGARMAGSLDELLFTVKTKRYTMARIRRIILALLIGITKEDMRRLPPYGRILAFNERGREILASAKGSTKIPFASSIAKLSQLGETAERFAELEIRASDIYGLALETVTSAQKDYRAKIMIDME</sequence>
<dbReference type="GO" id="GO:0000049">
    <property type="term" value="F:tRNA binding"/>
    <property type="evidence" value="ECO:0007669"/>
    <property type="project" value="UniProtKB-KW"/>
</dbReference>
<comment type="caution">
    <text evidence="2">Lacks conserved residue(s) required for the propagation of feature annotation.</text>
</comment>
<comment type="similarity">
    <text evidence="2">Belongs to the TmcAL family.</text>
</comment>
<dbReference type="Gene3D" id="3.40.50.620">
    <property type="entry name" value="HUPs"/>
    <property type="match status" value="1"/>
</dbReference>
<dbReference type="AlphaFoldDB" id="A0A1H6L713"/>
<keyword evidence="2" id="KW-0436">Ligase</keyword>
<dbReference type="EMBL" id="FNWV01000014">
    <property type="protein sequence ID" value="SEH81978.1"/>
    <property type="molecule type" value="Genomic_DNA"/>
</dbReference>
<gene>
    <name evidence="2" type="primary">tmcAL</name>
    <name evidence="3" type="ORF">SAMN02910265_02883</name>
</gene>
<dbReference type="Pfam" id="PF05636">
    <property type="entry name" value="HIGH_NTase1"/>
    <property type="match status" value="1"/>
</dbReference>